<dbReference type="SUPFAM" id="SSF55073">
    <property type="entry name" value="Nucleotide cyclase"/>
    <property type="match status" value="1"/>
</dbReference>
<keyword evidence="6" id="KW-0808">Transferase</keyword>
<evidence type="ECO:0000313" key="7">
    <source>
        <dbReference type="Proteomes" id="UP001597106"/>
    </source>
</evidence>
<dbReference type="InterPro" id="IPR050469">
    <property type="entry name" value="Diguanylate_Cyclase"/>
</dbReference>
<dbReference type="SMART" id="SM00267">
    <property type="entry name" value="GGDEF"/>
    <property type="match status" value="1"/>
</dbReference>
<dbReference type="NCBIfam" id="TIGR00254">
    <property type="entry name" value="GGDEF"/>
    <property type="match status" value="1"/>
</dbReference>
<dbReference type="PANTHER" id="PTHR45138">
    <property type="entry name" value="REGULATORY COMPONENTS OF SENSORY TRANSDUCTION SYSTEM"/>
    <property type="match status" value="1"/>
</dbReference>
<keyword evidence="7" id="KW-1185">Reference proteome</keyword>
<evidence type="ECO:0000256" key="1">
    <source>
        <dbReference type="ARBA" id="ARBA00012528"/>
    </source>
</evidence>
<accession>A0ABW3GJE2</accession>
<evidence type="ECO:0000259" key="4">
    <source>
        <dbReference type="PROSITE" id="PS50110"/>
    </source>
</evidence>
<sequence length="430" mass="47558">MKALIVDSSKSTRKILSSLLKKYEIEVEEAASPLQAIELLDGQHVDLLLFSYHHKSMNGIEFFKALPPKTRSSCVSLLVASNAIHQIAHESIEVGITACFSKLNISSLDTFIQNFAQAKRNKLQGRVLLIEDSPSLSQVYGERLASIGLDCEFCVDAEGAIQRISDNTYDLVITDFSLAGIGDGFSVISAIRNSHDAAKSRIPILAISGLNSPARRTQLLLNGANDFYSKDSSLEEFEIRVKHLLESYQLLLTYEMQYQTMQSLATHDALTKLYNRHYLRDVQQQVISEAYMSSKPLALIVADVDFFKQINDTYGHKIGDEVLAAAGALFANFFANELCFRIGGEEFLVILKNTTTLAASQYAQGFCDYFANQHLSGLNVTISAGVASYEYGDDFEHLFARADDALSKAKLSGRNQVVLDQSLNMLSLMA</sequence>
<dbReference type="EMBL" id="JBHTJW010000003">
    <property type="protein sequence ID" value="MFD0930625.1"/>
    <property type="molecule type" value="Genomic_DNA"/>
</dbReference>
<dbReference type="EC" id="2.7.7.65" evidence="1"/>
<dbReference type="SUPFAM" id="SSF52172">
    <property type="entry name" value="CheY-like"/>
    <property type="match status" value="2"/>
</dbReference>
<evidence type="ECO:0000256" key="3">
    <source>
        <dbReference type="PROSITE-ProRule" id="PRU00169"/>
    </source>
</evidence>
<dbReference type="InterPro" id="IPR043128">
    <property type="entry name" value="Rev_trsase/Diguanyl_cyclase"/>
</dbReference>
<feature type="modified residue" description="4-aspartylphosphate" evidence="3">
    <location>
        <position position="175"/>
    </location>
</feature>
<dbReference type="GO" id="GO:0052621">
    <property type="term" value="F:diguanylate cyclase activity"/>
    <property type="evidence" value="ECO:0007669"/>
    <property type="project" value="UniProtKB-EC"/>
</dbReference>
<proteinExistence type="predicted"/>
<protein>
    <recommendedName>
        <fullName evidence="1">diguanylate cyclase</fullName>
        <ecNumber evidence="1">2.7.7.65</ecNumber>
    </recommendedName>
</protein>
<dbReference type="CDD" id="cd01949">
    <property type="entry name" value="GGDEF"/>
    <property type="match status" value="1"/>
</dbReference>
<dbReference type="Pfam" id="PF00072">
    <property type="entry name" value="Response_reg"/>
    <property type="match status" value="2"/>
</dbReference>
<keyword evidence="3" id="KW-0597">Phosphoprotein</keyword>
<dbReference type="RefSeq" id="WP_379077314.1">
    <property type="nucleotide sequence ID" value="NZ_JBHTJW010000003.1"/>
</dbReference>
<evidence type="ECO:0000256" key="2">
    <source>
        <dbReference type="ARBA" id="ARBA00034247"/>
    </source>
</evidence>
<dbReference type="InterPro" id="IPR001789">
    <property type="entry name" value="Sig_transdc_resp-reg_receiver"/>
</dbReference>
<gene>
    <name evidence="6" type="ORF">ACFQ1T_12635</name>
</gene>
<dbReference type="Proteomes" id="UP001597106">
    <property type="component" value="Unassembled WGS sequence"/>
</dbReference>
<comment type="caution">
    <text evidence="3">Lacks conserved residue(s) required for the propagation of feature annotation.</text>
</comment>
<evidence type="ECO:0000259" key="5">
    <source>
        <dbReference type="PROSITE" id="PS50887"/>
    </source>
</evidence>
<dbReference type="SMART" id="SM00448">
    <property type="entry name" value="REC"/>
    <property type="match status" value="2"/>
</dbReference>
<dbReference type="Gene3D" id="3.30.70.270">
    <property type="match status" value="1"/>
</dbReference>
<dbReference type="InterPro" id="IPR011006">
    <property type="entry name" value="CheY-like_superfamily"/>
</dbReference>
<dbReference type="PANTHER" id="PTHR45138:SF9">
    <property type="entry name" value="DIGUANYLATE CYCLASE DGCM-RELATED"/>
    <property type="match status" value="1"/>
</dbReference>
<keyword evidence="6" id="KW-0548">Nucleotidyltransferase</keyword>
<feature type="domain" description="Response regulatory" evidence="4">
    <location>
        <begin position="126"/>
        <end position="245"/>
    </location>
</feature>
<dbReference type="InterPro" id="IPR029787">
    <property type="entry name" value="Nucleotide_cyclase"/>
</dbReference>
<dbReference type="Gene3D" id="3.40.50.2300">
    <property type="match status" value="2"/>
</dbReference>
<feature type="domain" description="GGDEF" evidence="5">
    <location>
        <begin position="295"/>
        <end position="422"/>
    </location>
</feature>
<comment type="catalytic activity">
    <reaction evidence="2">
        <text>2 GTP = 3',3'-c-di-GMP + 2 diphosphate</text>
        <dbReference type="Rhea" id="RHEA:24898"/>
        <dbReference type="ChEBI" id="CHEBI:33019"/>
        <dbReference type="ChEBI" id="CHEBI:37565"/>
        <dbReference type="ChEBI" id="CHEBI:58805"/>
        <dbReference type="EC" id="2.7.7.65"/>
    </reaction>
</comment>
<dbReference type="InterPro" id="IPR000160">
    <property type="entry name" value="GGDEF_dom"/>
</dbReference>
<organism evidence="6 7">
    <name type="scientific">Methylophilus glucosoxydans</name>
    <dbReference type="NCBI Taxonomy" id="752553"/>
    <lineage>
        <taxon>Bacteria</taxon>
        <taxon>Pseudomonadati</taxon>
        <taxon>Pseudomonadota</taxon>
        <taxon>Betaproteobacteria</taxon>
        <taxon>Nitrosomonadales</taxon>
        <taxon>Methylophilaceae</taxon>
        <taxon>Methylophilus</taxon>
    </lineage>
</organism>
<dbReference type="CDD" id="cd00156">
    <property type="entry name" value="REC"/>
    <property type="match status" value="2"/>
</dbReference>
<reference evidence="7" key="1">
    <citation type="journal article" date="2019" name="Int. J. Syst. Evol. Microbiol.">
        <title>The Global Catalogue of Microorganisms (GCM) 10K type strain sequencing project: providing services to taxonomists for standard genome sequencing and annotation.</title>
        <authorList>
            <consortium name="The Broad Institute Genomics Platform"/>
            <consortium name="The Broad Institute Genome Sequencing Center for Infectious Disease"/>
            <person name="Wu L."/>
            <person name="Ma J."/>
        </authorList>
    </citation>
    <scope>NUCLEOTIDE SEQUENCE [LARGE SCALE GENOMIC DNA]</scope>
    <source>
        <strain evidence="7">CCUG 59685</strain>
    </source>
</reference>
<comment type="caution">
    <text evidence="6">The sequence shown here is derived from an EMBL/GenBank/DDBJ whole genome shotgun (WGS) entry which is preliminary data.</text>
</comment>
<name>A0ABW3GJE2_9PROT</name>
<evidence type="ECO:0000313" key="6">
    <source>
        <dbReference type="EMBL" id="MFD0930625.1"/>
    </source>
</evidence>
<dbReference type="PROSITE" id="PS50887">
    <property type="entry name" value="GGDEF"/>
    <property type="match status" value="1"/>
</dbReference>
<dbReference type="Pfam" id="PF00990">
    <property type="entry name" value="GGDEF"/>
    <property type="match status" value="1"/>
</dbReference>
<feature type="domain" description="Response regulatory" evidence="4">
    <location>
        <begin position="2"/>
        <end position="117"/>
    </location>
</feature>
<dbReference type="PROSITE" id="PS50110">
    <property type="entry name" value="RESPONSE_REGULATORY"/>
    <property type="match status" value="2"/>
</dbReference>